<dbReference type="Pfam" id="PF00072">
    <property type="entry name" value="Response_reg"/>
    <property type="match status" value="1"/>
</dbReference>
<protein>
    <submittedName>
        <fullName evidence="4">Hydrogenase transcriptional regulatory protein hupR1</fullName>
    </submittedName>
</protein>
<reference evidence="4 5" key="1">
    <citation type="submission" date="2019-02" db="EMBL/GenBank/DDBJ databases">
        <title>Deep-cultivation of Planctomycetes and their phenomic and genomic characterization uncovers novel biology.</title>
        <authorList>
            <person name="Wiegand S."/>
            <person name="Jogler M."/>
            <person name="Boedeker C."/>
            <person name="Pinto D."/>
            <person name="Vollmers J."/>
            <person name="Rivas-Marin E."/>
            <person name="Kohn T."/>
            <person name="Peeters S.H."/>
            <person name="Heuer A."/>
            <person name="Rast P."/>
            <person name="Oberbeckmann S."/>
            <person name="Bunk B."/>
            <person name="Jeske O."/>
            <person name="Meyerdierks A."/>
            <person name="Storesund J.E."/>
            <person name="Kallscheuer N."/>
            <person name="Luecker S."/>
            <person name="Lage O.M."/>
            <person name="Pohl T."/>
            <person name="Merkel B.J."/>
            <person name="Hornburger P."/>
            <person name="Mueller R.-W."/>
            <person name="Bruemmer F."/>
            <person name="Labrenz M."/>
            <person name="Spormann A.M."/>
            <person name="Op den Camp H."/>
            <person name="Overmann J."/>
            <person name="Amann R."/>
            <person name="Jetten M.S.M."/>
            <person name="Mascher T."/>
            <person name="Medema M.H."/>
            <person name="Devos D.P."/>
            <person name="Kaster A.-K."/>
            <person name="Ovreas L."/>
            <person name="Rohde M."/>
            <person name="Galperin M.Y."/>
            <person name="Jogler C."/>
        </authorList>
    </citation>
    <scope>NUCLEOTIDE SEQUENCE [LARGE SCALE GENOMIC DNA]</scope>
    <source>
        <strain evidence="4 5">K23_9</strain>
    </source>
</reference>
<evidence type="ECO:0000259" key="3">
    <source>
        <dbReference type="PROSITE" id="PS51833"/>
    </source>
</evidence>
<dbReference type="Proteomes" id="UP000319817">
    <property type="component" value="Chromosome"/>
</dbReference>
<evidence type="ECO:0000256" key="1">
    <source>
        <dbReference type="PROSITE-ProRule" id="PRU00169"/>
    </source>
</evidence>
<dbReference type="SMART" id="SM00448">
    <property type="entry name" value="REC"/>
    <property type="match status" value="1"/>
</dbReference>
<gene>
    <name evidence="4" type="primary">hupR1_1</name>
    <name evidence="4" type="ORF">K239x_41910</name>
</gene>
<dbReference type="Gene3D" id="1.10.3210.10">
    <property type="entry name" value="Hypothetical protein af1432"/>
    <property type="match status" value="1"/>
</dbReference>
<accession>A0A517NYI8</accession>
<feature type="modified residue" description="4-aspartylphosphate" evidence="1">
    <location>
        <position position="55"/>
    </location>
</feature>
<dbReference type="InterPro" id="IPR052340">
    <property type="entry name" value="RNase_Y/CdgJ"/>
</dbReference>
<dbReference type="InterPro" id="IPR001789">
    <property type="entry name" value="Sig_transdc_resp-reg_receiver"/>
</dbReference>
<dbReference type="NCBIfam" id="TIGR00277">
    <property type="entry name" value="HDIG"/>
    <property type="match status" value="1"/>
</dbReference>
<dbReference type="GO" id="GO:0000160">
    <property type="term" value="P:phosphorelay signal transduction system"/>
    <property type="evidence" value="ECO:0007669"/>
    <property type="project" value="InterPro"/>
</dbReference>
<dbReference type="InterPro" id="IPR003607">
    <property type="entry name" value="HD/PDEase_dom"/>
</dbReference>
<dbReference type="InterPro" id="IPR011006">
    <property type="entry name" value="CheY-like_superfamily"/>
</dbReference>
<dbReference type="PROSITE" id="PS50110">
    <property type="entry name" value="RESPONSE_REGULATORY"/>
    <property type="match status" value="1"/>
</dbReference>
<dbReference type="CDD" id="cd00077">
    <property type="entry name" value="HDc"/>
    <property type="match status" value="1"/>
</dbReference>
<dbReference type="EMBL" id="CP036526">
    <property type="protein sequence ID" value="QDT12182.1"/>
    <property type="molecule type" value="Genomic_DNA"/>
</dbReference>
<evidence type="ECO:0000259" key="2">
    <source>
        <dbReference type="PROSITE" id="PS50110"/>
    </source>
</evidence>
<dbReference type="SUPFAM" id="SSF109604">
    <property type="entry name" value="HD-domain/PDEase-like"/>
    <property type="match status" value="1"/>
</dbReference>
<sequence>MKTRILFVDDEPNVLSGLRRMLRSQRKEWEMQFANGGAAALELLEQESFDVIVSDMRMPGIDGAELLTRVSKQYPNMVRLVLSGQSEHEKIFRAIGPAHQFLSKPCEPGNLIGTIQRACGLHSQLQDKALMNITSQLSSLPSLPQVYSDLVCELSSDEASLQRIGERIESDIAMTAKVLQLVNSSFFGLPQHVTCPQHAVALLGLDVIRPLVLSAGIFTQYTDPGIEGFSLEHLLEHSLAVATSARRVAETESDNQHLIDDAFIAGMLHDIGKLILAVNLPSRYSDSLELARKEEIPHWQAEQKEFGCTHAEVGAHLMGLWGLPNSIVEAIAFHHRPLDSSTTEFTALTAVYAANMQQHVNVSTDASEEPPASSPNVTDWDASYLSAIGMSDRMNVWGSVPCIGS</sequence>
<organism evidence="4 5">
    <name type="scientific">Stieleria marina</name>
    <dbReference type="NCBI Taxonomy" id="1930275"/>
    <lineage>
        <taxon>Bacteria</taxon>
        <taxon>Pseudomonadati</taxon>
        <taxon>Planctomycetota</taxon>
        <taxon>Planctomycetia</taxon>
        <taxon>Pirellulales</taxon>
        <taxon>Pirellulaceae</taxon>
        <taxon>Stieleria</taxon>
    </lineage>
</organism>
<keyword evidence="5" id="KW-1185">Reference proteome</keyword>
<dbReference type="AlphaFoldDB" id="A0A517NYI8"/>
<dbReference type="PIRSF" id="PIRSF036883">
    <property type="entry name" value="RR_HD-GYP_mod"/>
    <property type="match status" value="1"/>
</dbReference>
<feature type="domain" description="HDOD" evidence="3">
    <location>
        <begin position="140"/>
        <end position="337"/>
    </location>
</feature>
<dbReference type="InterPro" id="IPR013976">
    <property type="entry name" value="HDOD"/>
</dbReference>
<evidence type="ECO:0000313" key="5">
    <source>
        <dbReference type="Proteomes" id="UP000319817"/>
    </source>
</evidence>
<dbReference type="RefSeq" id="WP_419189185.1">
    <property type="nucleotide sequence ID" value="NZ_CP036526.1"/>
</dbReference>
<feature type="domain" description="Response regulatory" evidence="2">
    <location>
        <begin position="4"/>
        <end position="119"/>
    </location>
</feature>
<name>A0A517NYI8_9BACT</name>
<dbReference type="PANTHER" id="PTHR33525">
    <property type="match status" value="1"/>
</dbReference>
<proteinExistence type="predicted"/>
<dbReference type="Gene3D" id="3.40.50.2300">
    <property type="match status" value="1"/>
</dbReference>
<dbReference type="SMART" id="SM00471">
    <property type="entry name" value="HDc"/>
    <property type="match status" value="1"/>
</dbReference>
<dbReference type="SUPFAM" id="SSF52172">
    <property type="entry name" value="CheY-like"/>
    <property type="match status" value="1"/>
</dbReference>
<keyword evidence="1" id="KW-0597">Phosphoprotein</keyword>
<dbReference type="PROSITE" id="PS51833">
    <property type="entry name" value="HDOD"/>
    <property type="match status" value="1"/>
</dbReference>
<dbReference type="CDD" id="cd17569">
    <property type="entry name" value="REC_HupR-like"/>
    <property type="match status" value="1"/>
</dbReference>
<dbReference type="Pfam" id="PF08668">
    <property type="entry name" value="HDOD"/>
    <property type="match status" value="1"/>
</dbReference>
<dbReference type="InterPro" id="IPR014626">
    <property type="entry name" value="Sig_transdc_resp-reg_put"/>
</dbReference>
<evidence type="ECO:0000313" key="4">
    <source>
        <dbReference type="EMBL" id="QDT12182.1"/>
    </source>
</evidence>
<dbReference type="InterPro" id="IPR006675">
    <property type="entry name" value="HDIG_dom"/>
</dbReference>
<dbReference type="PANTHER" id="PTHR33525:SF3">
    <property type="entry name" value="RIBONUCLEASE Y"/>
    <property type="match status" value="1"/>
</dbReference>